<keyword evidence="3" id="KW-1185">Reference proteome</keyword>
<evidence type="ECO:0000313" key="2">
    <source>
        <dbReference type="EnsemblMetazoa" id="XP_028142260.1"/>
    </source>
</evidence>
<protein>
    <submittedName>
        <fullName evidence="2 4">Uncharacterized protein</fullName>
    </submittedName>
</protein>
<dbReference type="Pfam" id="PF15328">
    <property type="entry name" value="GCOM2"/>
    <property type="match status" value="1"/>
</dbReference>
<evidence type="ECO:0000313" key="3">
    <source>
        <dbReference type="Proteomes" id="UP001652700"/>
    </source>
</evidence>
<dbReference type="GO" id="GO:0006368">
    <property type="term" value="P:transcription elongation by RNA polymerase II"/>
    <property type="evidence" value="ECO:0007669"/>
    <property type="project" value="InterPro"/>
</dbReference>
<dbReference type="GO" id="GO:0005634">
    <property type="term" value="C:nucleus"/>
    <property type="evidence" value="ECO:0007669"/>
    <property type="project" value="InterPro"/>
</dbReference>
<accession>A0A6P7GDL4</accession>
<sequence length="208" mass="24391">MASKQSSSRKPEELKKMSLIQLKEILSREESLLKNISIISKLPDRGESIKKFHEQVKYEIKSREEMADIELSISTLQISESDKHVQKLCELEKTPEKERYKPFSTLNTTKEIHTDRKVFKTMEDWSKCNKPTKLIPLAESMEILKQQDEKIKEEQIKFKHRLLARQLEEENAQEEEDEDSESEVDKAESESEDEETVADLHILNTELN</sequence>
<dbReference type="RefSeq" id="XP_028142260.1">
    <property type="nucleotide sequence ID" value="XM_028286459.1"/>
</dbReference>
<evidence type="ECO:0000256" key="1">
    <source>
        <dbReference type="SAM" id="MobiDB-lite"/>
    </source>
</evidence>
<gene>
    <name evidence="4" type="primary">LOC114336132</name>
</gene>
<reference evidence="4" key="1">
    <citation type="submission" date="2025-04" db="UniProtKB">
        <authorList>
            <consortium name="RefSeq"/>
        </authorList>
    </citation>
    <scope>IDENTIFICATION</scope>
    <source>
        <tissue evidence="4">Whole insect</tissue>
    </source>
</reference>
<dbReference type="InterPro" id="IPR026213">
    <property type="entry name" value="GRINL1"/>
</dbReference>
<dbReference type="OrthoDB" id="2408655at2759"/>
<name>A0A6P7GDL4_DIAVI</name>
<proteinExistence type="predicted"/>
<dbReference type="PRINTS" id="PR02085">
    <property type="entry name" value="POLR2GRINL1"/>
</dbReference>
<reference evidence="2" key="2">
    <citation type="submission" date="2025-05" db="UniProtKB">
        <authorList>
            <consortium name="EnsemblMetazoa"/>
        </authorList>
    </citation>
    <scope>IDENTIFICATION</scope>
</reference>
<dbReference type="KEGG" id="dvv:114336132"/>
<dbReference type="AlphaFoldDB" id="A0A6P7GDL4"/>
<dbReference type="EnsemblMetazoa" id="XM_028286459.2">
    <property type="protein sequence ID" value="XP_028142260.1"/>
    <property type="gene ID" value="LOC114336132"/>
</dbReference>
<feature type="region of interest" description="Disordered" evidence="1">
    <location>
        <begin position="167"/>
        <end position="208"/>
    </location>
</feature>
<evidence type="ECO:0000313" key="4">
    <source>
        <dbReference type="RefSeq" id="XP_028142260.1"/>
    </source>
</evidence>
<dbReference type="GeneID" id="114336132"/>
<organism evidence="4">
    <name type="scientific">Diabrotica virgifera virgifera</name>
    <name type="common">western corn rootworm</name>
    <dbReference type="NCBI Taxonomy" id="50390"/>
    <lineage>
        <taxon>Eukaryota</taxon>
        <taxon>Metazoa</taxon>
        <taxon>Ecdysozoa</taxon>
        <taxon>Arthropoda</taxon>
        <taxon>Hexapoda</taxon>
        <taxon>Insecta</taxon>
        <taxon>Pterygota</taxon>
        <taxon>Neoptera</taxon>
        <taxon>Endopterygota</taxon>
        <taxon>Coleoptera</taxon>
        <taxon>Polyphaga</taxon>
        <taxon>Cucujiformia</taxon>
        <taxon>Chrysomeloidea</taxon>
        <taxon>Chrysomelidae</taxon>
        <taxon>Galerucinae</taxon>
        <taxon>Diabroticina</taxon>
        <taxon>Diabroticites</taxon>
        <taxon>Diabrotica</taxon>
    </lineage>
</organism>
<dbReference type="GO" id="GO:0003711">
    <property type="term" value="F:transcription elongation factor activity"/>
    <property type="evidence" value="ECO:0007669"/>
    <property type="project" value="InterPro"/>
</dbReference>
<feature type="compositionally biased region" description="Acidic residues" evidence="1">
    <location>
        <begin position="169"/>
        <end position="182"/>
    </location>
</feature>
<dbReference type="InParanoid" id="A0A6P7GDL4"/>
<dbReference type="Proteomes" id="UP001652700">
    <property type="component" value="Unplaced"/>
</dbReference>